<protein>
    <submittedName>
        <fullName evidence="2">Unannotated protein</fullName>
    </submittedName>
</protein>
<evidence type="ECO:0000256" key="1">
    <source>
        <dbReference type="SAM" id="MobiDB-lite"/>
    </source>
</evidence>
<evidence type="ECO:0000313" key="2">
    <source>
        <dbReference type="EMBL" id="CAB4870130.1"/>
    </source>
</evidence>
<dbReference type="EMBL" id="CAFBLO010000062">
    <property type="protein sequence ID" value="CAB4870130.1"/>
    <property type="molecule type" value="Genomic_DNA"/>
</dbReference>
<feature type="region of interest" description="Disordered" evidence="1">
    <location>
        <begin position="39"/>
        <end position="88"/>
    </location>
</feature>
<organism evidence="2">
    <name type="scientific">freshwater metagenome</name>
    <dbReference type="NCBI Taxonomy" id="449393"/>
    <lineage>
        <taxon>unclassified sequences</taxon>
        <taxon>metagenomes</taxon>
        <taxon>ecological metagenomes</taxon>
    </lineage>
</organism>
<feature type="compositionally biased region" description="Polar residues" evidence="1">
    <location>
        <begin position="11"/>
        <end position="21"/>
    </location>
</feature>
<name>A0A6J7DKW1_9ZZZZ</name>
<reference evidence="2" key="1">
    <citation type="submission" date="2020-05" db="EMBL/GenBank/DDBJ databases">
        <authorList>
            <person name="Chiriac C."/>
            <person name="Salcher M."/>
            <person name="Ghai R."/>
            <person name="Kavagutti S V."/>
        </authorList>
    </citation>
    <scope>NUCLEOTIDE SEQUENCE</scope>
</reference>
<gene>
    <name evidence="2" type="ORF">UFOPK3364_00704</name>
</gene>
<feature type="compositionally biased region" description="Polar residues" evidence="1">
    <location>
        <begin position="64"/>
        <end position="74"/>
    </location>
</feature>
<accession>A0A6J7DKW1</accession>
<feature type="compositionally biased region" description="Low complexity" evidence="1">
    <location>
        <begin position="39"/>
        <end position="54"/>
    </location>
</feature>
<sequence length="233" mass="24094">MGSGAVAPMSSPATPRSSYPTCETAGLGAGTASLATAETAAATGAAAAGATGASSPRSFARTDPSWSADTSTSRALDPSLGPTMLRDSMRSIKRPALAKPTRNLRCSIDVDPNWLDTTSSTACNNTSRSSPMSASTFFVFPTAATSSRYSGSACFLTWSTTAWISSSDTHAPCTRIAFAAPMGRNSPSPWPISFSAPCWSRMTRESVIDDTANARREGTLALISPVTTSTDGR</sequence>
<feature type="region of interest" description="Disordered" evidence="1">
    <location>
        <begin position="1"/>
        <end position="27"/>
    </location>
</feature>
<dbReference type="AlphaFoldDB" id="A0A6J7DKW1"/>
<proteinExistence type="predicted"/>